<keyword evidence="2" id="KW-0418">Kinase</keyword>
<proteinExistence type="predicted"/>
<dbReference type="Gene3D" id="3.30.450.40">
    <property type="match status" value="1"/>
</dbReference>
<dbReference type="Pfam" id="PF03861">
    <property type="entry name" value="ANTAR"/>
    <property type="match status" value="1"/>
</dbReference>
<keyword evidence="4" id="KW-0804">Transcription</keyword>
<dbReference type="Pfam" id="PF13185">
    <property type="entry name" value="GAF_2"/>
    <property type="match status" value="1"/>
</dbReference>
<dbReference type="Proteomes" id="UP000549911">
    <property type="component" value="Unassembled WGS sequence"/>
</dbReference>
<name>A0A7Y9H2I8_9ACTN</name>
<protein>
    <submittedName>
        <fullName evidence="6">GAF domain-containing protein</fullName>
    </submittedName>
</protein>
<evidence type="ECO:0000313" key="6">
    <source>
        <dbReference type="EMBL" id="NYE36743.1"/>
    </source>
</evidence>
<dbReference type="RefSeq" id="WP_179619386.1">
    <property type="nucleotide sequence ID" value="NZ_JACCBW010000002.1"/>
</dbReference>
<evidence type="ECO:0000256" key="4">
    <source>
        <dbReference type="ARBA" id="ARBA00023163"/>
    </source>
</evidence>
<dbReference type="SUPFAM" id="SSF52172">
    <property type="entry name" value="CheY-like"/>
    <property type="match status" value="1"/>
</dbReference>
<dbReference type="AlphaFoldDB" id="A0A7Y9H2I8"/>
<evidence type="ECO:0000256" key="2">
    <source>
        <dbReference type="ARBA" id="ARBA00022777"/>
    </source>
</evidence>
<dbReference type="GO" id="GO:0016301">
    <property type="term" value="F:kinase activity"/>
    <property type="evidence" value="ECO:0007669"/>
    <property type="project" value="UniProtKB-KW"/>
</dbReference>
<sequence length="229" mass="24610">MAGNRTTTTHFAQLARAMGAAGADEDRLMLAVEAALDLVDGCTQAGITINREGDCQTLAATSDVMSSVNSWQNELAQGPCHEPDRTEEIVVISDLARDERWQTWGRRVHDEHGLRSTISLLVYSTKGTYGTLSLYADRPGAFDGDDLATAQAIAGHLAVSLAASREIDGLQLALSSRTVIGQAEGIIMERLSLDADQALAYLKRVSSQTNRKLVALALSIVETRELPEA</sequence>
<evidence type="ECO:0000256" key="1">
    <source>
        <dbReference type="ARBA" id="ARBA00022679"/>
    </source>
</evidence>
<dbReference type="InterPro" id="IPR005561">
    <property type="entry name" value="ANTAR"/>
</dbReference>
<evidence type="ECO:0000313" key="7">
    <source>
        <dbReference type="Proteomes" id="UP000549911"/>
    </source>
</evidence>
<keyword evidence="7" id="KW-1185">Reference proteome</keyword>
<dbReference type="SMART" id="SM01012">
    <property type="entry name" value="ANTAR"/>
    <property type="match status" value="1"/>
</dbReference>
<dbReference type="GO" id="GO:0003723">
    <property type="term" value="F:RNA binding"/>
    <property type="evidence" value="ECO:0007669"/>
    <property type="project" value="InterPro"/>
</dbReference>
<keyword evidence="1" id="KW-0808">Transferase</keyword>
<dbReference type="InterPro" id="IPR011006">
    <property type="entry name" value="CheY-like_superfamily"/>
</dbReference>
<evidence type="ECO:0000259" key="5">
    <source>
        <dbReference type="PROSITE" id="PS50921"/>
    </source>
</evidence>
<dbReference type="InterPro" id="IPR012074">
    <property type="entry name" value="GAF_ANTAR"/>
</dbReference>
<dbReference type="PIRSF" id="PIRSF036625">
    <property type="entry name" value="GAF_ANTAR"/>
    <property type="match status" value="1"/>
</dbReference>
<evidence type="ECO:0000256" key="3">
    <source>
        <dbReference type="ARBA" id="ARBA00023015"/>
    </source>
</evidence>
<reference evidence="6 7" key="2">
    <citation type="submission" date="2020-08" db="EMBL/GenBank/DDBJ databases">
        <title>The Agave Microbiome: Exploring the role of microbial communities in plant adaptations to desert environments.</title>
        <authorList>
            <person name="Partida-Martinez L.P."/>
        </authorList>
    </citation>
    <scope>NUCLEOTIDE SEQUENCE [LARGE SCALE GENOMIC DNA]</scope>
    <source>
        <strain evidence="6 7">AT2.17</strain>
    </source>
</reference>
<dbReference type="PROSITE" id="PS50921">
    <property type="entry name" value="ANTAR"/>
    <property type="match status" value="1"/>
</dbReference>
<dbReference type="InterPro" id="IPR029016">
    <property type="entry name" value="GAF-like_dom_sf"/>
</dbReference>
<organism evidence="6 7">
    <name type="scientific">Nocardioides cavernae</name>
    <dbReference type="NCBI Taxonomy" id="1921566"/>
    <lineage>
        <taxon>Bacteria</taxon>
        <taxon>Bacillati</taxon>
        <taxon>Actinomycetota</taxon>
        <taxon>Actinomycetes</taxon>
        <taxon>Propionibacteriales</taxon>
        <taxon>Nocardioidaceae</taxon>
        <taxon>Nocardioides</taxon>
    </lineage>
</organism>
<dbReference type="InterPro" id="IPR003018">
    <property type="entry name" value="GAF"/>
</dbReference>
<dbReference type="InterPro" id="IPR036388">
    <property type="entry name" value="WH-like_DNA-bd_sf"/>
</dbReference>
<keyword evidence="3" id="KW-0805">Transcription regulation</keyword>
<comment type="caution">
    <text evidence="6">The sequence shown here is derived from an EMBL/GenBank/DDBJ whole genome shotgun (WGS) entry which is preliminary data.</text>
</comment>
<dbReference type="SUPFAM" id="SSF55781">
    <property type="entry name" value="GAF domain-like"/>
    <property type="match status" value="1"/>
</dbReference>
<dbReference type="EMBL" id="JACCBW010000002">
    <property type="protein sequence ID" value="NYE36743.1"/>
    <property type="molecule type" value="Genomic_DNA"/>
</dbReference>
<feature type="domain" description="ANTAR" evidence="5">
    <location>
        <begin position="160"/>
        <end position="221"/>
    </location>
</feature>
<dbReference type="Gene3D" id="1.10.10.10">
    <property type="entry name" value="Winged helix-like DNA-binding domain superfamily/Winged helix DNA-binding domain"/>
    <property type="match status" value="1"/>
</dbReference>
<dbReference type="SMART" id="SM00065">
    <property type="entry name" value="GAF"/>
    <property type="match status" value="1"/>
</dbReference>
<reference evidence="6 7" key="1">
    <citation type="submission" date="2020-07" db="EMBL/GenBank/DDBJ databases">
        <authorList>
            <person name="Partida-Martinez L."/>
            <person name="Huntemann M."/>
            <person name="Clum A."/>
            <person name="Wang J."/>
            <person name="Palaniappan K."/>
            <person name="Ritter S."/>
            <person name="Chen I.-M."/>
            <person name="Stamatis D."/>
            <person name="Reddy T."/>
            <person name="O'Malley R."/>
            <person name="Daum C."/>
            <person name="Shapiro N."/>
            <person name="Ivanova N."/>
            <person name="Kyrpides N."/>
            <person name="Woyke T."/>
        </authorList>
    </citation>
    <scope>NUCLEOTIDE SEQUENCE [LARGE SCALE GENOMIC DNA]</scope>
    <source>
        <strain evidence="6 7">AT2.17</strain>
    </source>
</reference>
<gene>
    <name evidence="6" type="ORF">F4692_001876</name>
</gene>
<accession>A0A7Y9H2I8</accession>